<keyword evidence="9" id="KW-1185">Reference proteome</keyword>
<comment type="caution">
    <text evidence="8">The sequence shown here is derived from an EMBL/GenBank/DDBJ whole genome shotgun (WGS) entry which is preliminary data.</text>
</comment>
<evidence type="ECO:0000256" key="6">
    <source>
        <dbReference type="ARBA" id="ARBA00023136"/>
    </source>
</evidence>
<dbReference type="InterPro" id="IPR002758">
    <property type="entry name" value="Cation_antiport_E"/>
</dbReference>
<evidence type="ECO:0000256" key="2">
    <source>
        <dbReference type="ARBA" id="ARBA00006228"/>
    </source>
</evidence>
<keyword evidence="6 7" id="KW-0472">Membrane</keyword>
<name>A0A545TMQ5_9PROT</name>
<evidence type="ECO:0000256" key="3">
    <source>
        <dbReference type="ARBA" id="ARBA00022475"/>
    </source>
</evidence>
<dbReference type="RefSeq" id="WP_142897827.1">
    <property type="nucleotide sequence ID" value="NZ_ML660057.1"/>
</dbReference>
<dbReference type="PANTHER" id="PTHR34584:SF1">
    <property type="entry name" value="NA(+)_H(+) ANTIPORTER SUBUNIT E1"/>
    <property type="match status" value="1"/>
</dbReference>
<evidence type="ECO:0000313" key="9">
    <source>
        <dbReference type="Proteomes" id="UP000315252"/>
    </source>
</evidence>
<dbReference type="PANTHER" id="PTHR34584">
    <property type="entry name" value="NA(+)/H(+) ANTIPORTER SUBUNIT E1"/>
    <property type="match status" value="1"/>
</dbReference>
<gene>
    <name evidence="8" type="ORF">FKG95_18200</name>
</gene>
<keyword evidence="3" id="KW-1003">Cell membrane</keyword>
<dbReference type="AlphaFoldDB" id="A0A545TMQ5"/>
<evidence type="ECO:0000256" key="4">
    <source>
        <dbReference type="ARBA" id="ARBA00022692"/>
    </source>
</evidence>
<evidence type="ECO:0000256" key="5">
    <source>
        <dbReference type="ARBA" id="ARBA00022989"/>
    </source>
</evidence>
<comment type="similarity">
    <text evidence="2">Belongs to the CPA3 antiporters (TC 2.A.63) subunit E family.</text>
</comment>
<dbReference type="PIRSF" id="PIRSF019239">
    <property type="entry name" value="MrpE"/>
    <property type="match status" value="1"/>
</dbReference>
<feature type="transmembrane region" description="Helical" evidence="7">
    <location>
        <begin position="56"/>
        <end position="76"/>
    </location>
</feature>
<protein>
    <submittedName>
        <fullName evidence="8">Sodium:proton antiporter</fullName>
    </submittedName>
</protein>
<proteinExistence type="inferred from homology"/>
<evidence type="ECO:0000256" key="7">
    <source>
        <dbReference type="SAM" id="Phobius"/>
    </source>
</evidence>
<dbReference type="EMBL" id="VHSH01000006">
    <property type="protein sequence ID" value="TQV78494.1"/>
    <property type="molecule type" value="Genomic_DNA"/>
</dbReference>
<dbReference type="Proteomes" id="UP000315252">
    <property type="component" value="Unassembled WGS sequence"/>
</dbReference>
<dbReference type="GO" id="GO:0008324">
    <property type="term" value="F:monoatomic cation transmembrane transporter activity"/>
    <property type="evidence" value="ECO:0007669"/>
    <property type="project" value="InterPro"/>
</dbReference>
<dbReference type="OrthoDB" id="9807187at2"/>
<evidence type="ECO:0000313" key="8">
    <source>
        <dbReference type="EMBL" id="TQV78494.1"/>
    </source>
</evidence>
<comment type="subcellular location">
    <subcellularLocation>
        <location evidence="1">Cell membrane</location>
        <topology evidence="1">Multi-pass membrane protein</topology>
    </subcellularLocation>
</comment>
<dbReference type="GO" id="GO:0005886">
    <property type="term" value="C:plasma membrane"/>
    <property type="evidence" value="ECO:0007669"/>
    <property type="project" value="UniProtKB-SubCell"/>
</dbReference>
<reference evidence="8 9" key="1">
    <citation type="submission" date="2019-06" db="EMBL/GenBank/DDBJ databases">
        <title>Whole genome sequence for Rhodospirillaceae sp. R148.</title>
        <authorList>
            <person name="Wang G."/>
        </authorList>
    </citation>
    <scope>NUCLEOTIDE SEQUENCE [LARGE SCALE GENOMIC DNA]</scope>
    <source>
        <strain evidence="8 9">R148</strain>
    </source>
</reference>
<keyword evidence="4 7" id="KW-0812">Transmembrane</keyword>
<evidence type="ECO:0000256" key="1">
    <source>
        <dbReference type="ARBA" id="ARBA00004651"/>
    </source>
</evidence>
<accession>A0A545TMQ5</accession>
<dbReference type="Pfam" id="PF01899">
    <property type="entry name" value="MNHE"/>
    <property type="match status" value="1"/>
</dbReference>
<keyword evidence="5 7" id="KW-1133">Transmembrane helix</keyword>
<sequence length="157" mass="17734">MNIFILNAFLAISWSALIGSFTLSNLLIGYIIGYAALWVARPLFKASNYFERVWRVLRLILLFIYELVISSFQVVWDVITPTHLSSPGIIAVPLDAETDEEILLVANLISLTPGSLSLDVSPDRKTLYVHAMFVDDPEILRREIKEGLERSVIEALR</sequence>
<organism evidence="8 9">
    <name type="scientific">Denitrobaculum tricleocarpae</name>
    <dbReference type="NCBI Taxonomy" id="2591009"/>
    <lineage>
        <taxon>Bacteria</taxon>
        <taxon>Pseudomonadati</taxon>
        <taxon>Pseudomonadota</taxon>
        <taxon>Alphaproteobacteria</taxon>
        <taxon>Rhodospirillales</taxon>
        <taxon>Rhodospirillaceae</taxon>
        <taxon>Denitrobaculum</taxon>
    </lineage>
</organism>